<dbReference type="OrthoDB" id="1718299at2759"/>
<keyword evidence="2" id="KW-0732">Signal</keyword>
<dbReference type="FunFam" id="3.40.50.10140:FF:000007">
    <property type="entry name" value="Disease resistance protein (TIR-NBS-LRR class)"/>
    <property type="match status" value="1"/>
</dbReference>
<evidence type="ECO:0000256" key="2">
    <source>
        <dbReference type="SAM" id="SignalP"/>
    </source>
</evidence>
<evidence type="ECO:0000313" key="5">
    <source>
        <dbReference type="Proteomes" id="UP000242715"/>
    </source>
</evidence>
<keyword evidence="1" id="KW-0520">NAD</keyword>
<keyword evidence="5" id="KW-1185">Reference proteome</keyword>
<sequence length="188" mass="21637">MRTTDWILMCLMLILSLWYMPESVVEDHPYNNDPEIHDHHHKYDVFVNFRGSDIRDGFLAHLVKALSEKKIVTFVDYELKRGDEISALFDAIETSLISLVIFSPNYTNSAWCLDELVKIVECREINGQILLPVFYKVDPTIVRHQKGSYGNIAVAEKEKRFSSSRMEGWKSALRKSADISGFPSSDFS</sequence>
<dbReference type="Proteomes" id="UP000242715">
    <property type="component" value="Unassembled WGS sequence"/>
</dbReference>
<dbReference type="Gene3D" id="3.40.50.10140">
    <property type="entry name" value="Toll/interleukin-1 receptor homology (TIR) domain"/>
    <property type="match status" value="1"/>
</dbReference>
<accession>A0A2Z6MR63</accession>
<gene>
    <name evidence="4" type="ORF">TSUD_357970</name>
</gene>
<dbReference type="Pfam" id="PF01582">
    <property type="entry name" value="TIR"/>
    <property type="match status" value="1"/>
</dbReference>
<organism evidence="4 5">
    <name type="scientific">Trifolium subterraneum</name>
    <name type="common">Subterranean clover</name>
    <dbReference type="NCBI Taxonomy" id="3900"/>
    <lineage>
        <taxon>Eukaryota</taxon>
        <taxon>Viridiplantae</taxon>
        <taxon>Streptophyta</taxon>
        <taxon>Embryophyta</taxon>
        <taxon>Tracheophyta</taxon>
        <taxon>Spermatophyta</taxon>
        <taxon>Magnoliopsida</taxon>
        <taxon>eudicotyledons</taxon>
        <taxon>Gunneridae</taxon>
        <taxon>Pentapetalae</taxon>
        <taxon>rosids</taxon>
        <taxon>fabids</taxon>
        <taxon>Fabales</taxon>
        <taxon>Fabaceae</taxon>
        <taxon>Papilionoideae</taxon>
        <taxon>50 kb inversion clade</taxon>
        <taxon>NPAAA clade</taxon>
        <taxon>Hologalegina</taxon>
        <taxon>IRL clade</taxon>
        <taxon>Trifolieae</taxon>
        <taxon>Trifolium</taxon>
    </lineage>
</organism>
<feature type="chain" id="PRO_5016452765" description="TIR domain-containing protein" evidence="2">
    <location>
        <begin position="24"/>
        <end position="188"/>
    </location>
</feature>
<dbReference type="GO" id="GO:0007165">
    <property type="term" value="P:signal transduction"/>
    <property type="evidence" value="ECO:0007669"/>
    <property type="project" value="InterPro"/>
</dbReference>
<dbReference type="PANTHER" id="PTHR32009">
    <property type="entry name" value="TMV RESISTANCE PROTEIN N-LIKE"/>
    <property type="match status" value="1"/>
</dbReference>
<feature type="domain" description="TIR" evidence="3">
    <location>
        <begin position="41"/>
        <end position="188"/>
    </location>
</feature>
<evidence type="ECO:0000256" key="1">
    <source>
        <dbReference type="ARBA" id="ARBA00023027"/>
    </source>
</evidence>
<evidence type="ECO:0000259" key="3">
    <source>
        <dbReference type="PROSITE" id="PS50104"/>
    </source>
</evidence>
<dbReference type="PANTHER" id="PTHR32009:SF110">
    <property type="entry name" value="DISEASE RESISTANCE PROTEIN (TIR-NBS-LRR CLASS)"/>
    <property type="match status" value="1"/>
</dbReference>
<dbReference type="AlphaFoldDB" id="A0A2Z6MR63"/>
<dbReference type="InterPro" id="IPR035897">
    <property type="entry name" value="Toll_tir_struct_dom_sf"/>
</dbReference>
<dbReference type="PROSITE" id="PS50104">
    <property type="entry name" value="TIR"/>
    <property type="match status" value="1"/>
</dbReference>
<feature type="signal peptide" evidence="2">
    <location>
        <begin position="1"/>
        <end position="23"/>
    </location>
</feature>
<name>A0A2Z6MR63_TRISU</name>
<evidence type="ECO:0000313" key="4">
    <source>
        <dbReference type="EMBL" id="GAU32113.1"/>
    </source>
</evidence>
<reference evidence="5" key="1">
    <citation type="journal article" date="2017" name="Front. Plant Sci.">
        <title>Climate Clever Clovers: New Paradigm to Reduce the Environmental Footprint of Ruminants by Breeding Low Methanogenic Forages Utilizing Haplotype Variation.</title>
        <authorList>
            <person name="Kaur P."/>
            <person name="Appels R."/>
            <person name="Bayer P.E."/>
            <person name="Keeble-Gagnere G."/>
            <person name="Wang J."/>
            <person name="Hirakawa H."/>
            <person name="Shirasawa K."/>
            <person name="Vercoe P."/>
            <person name="Stefanova K."/>
            <person name="Durmic Z."/>
            <person name="Nichols P."/>
            <person name="Revell C."/>
            <person name="Isobe S.N."/>
            <person name="Edwards D."/>
            <person name="Erskine W."/>
        </authorList>
    </citation>
    <scope>NUCLEOTIDE SEQUENCE [LARGE SCALE GENOMIC DNA]</scope>
    <source>
        <strain evidence="5">cv. Daliak</strain>
    </source>
</reference>
<dbReference type="SMART" id="SM00255">
    <property type="entry name" value="TIR"/>
    <property type="match status" value="1"/>
</dbReference>
<protein>
    <recommendedName>
        <fullName evidence="3">TIR domain-containing protein</fullName>
    </recommendedName>
</protein>
<dbReference type="SUPFAM" id="SSF52200">
    <property type="entry name" value="Toll/Interleukin receptor TIR domain"/>
    <property type="match status" value="1"/>
</dbReference>
<proteinExistence type="predicted"/>
<dbReference type="InterPro" id="IPR000157">
    <property type="entry name" value="TIR_dom"/>
</dbReference>
<dbReference type="EMBL" id="DF973483">
    <property type="protein sequence ID" value="GAU32113.1"/>
    <property type="molecule type" value="Genomic_DNA"/>
</dbReference>